<evidence type="ECO:0000313" key="1">
    <source>
        <dbReference type="EMBL" id="KAJ0962616.1"/>
    </source>
</evidence>
<reference evidence="1" key="2">
    <citation type="journal article" date="2022" name="Hortic Res">
        <title>The genome of Dioscorea zingiberensis sheds light on the biosynthesis, origin and evolution of the medicinally important diosgenin saponins.</title>
        <authorList>
            <person name="Li Y."/>
            <person name="Tan C."/>
            <person name="Li Z."/>
            <person name="Guo J."/>
            <person name="Li S."/>
            <person name="Chen X."/>
            <person name="Wang C."/>
            <person name="Dai X."/>
            <person name="Yang H."/>
            <person name="Song W."/>
            <person name="Hou L."/>
            <person name="Xu J."/>
            <person name="Tong Z."/>
            <person name="Xu A."/>
            <person name="Yuan X."/>
            <person name="Wang W."/>
            <person name="Yang Q."/>
            <person name="Chen L."/>
            <person name="Sun Z."/>
            <person name="Wang K."/>
            <person name="Pan B."/>
            <person name="Chen J."/>
            <person name="Bao Y."/>
            <person name="Liu F."/>
            <person name="Qi X."/>
            <person name="Gang D.R."/>
            <person name="Wen J."/>
            <person name="Li J."/>
        </authorList>
    </citation>
    <scope>NUCLEOTIDE SEQUENCE</scope>
    <source>
        <strain evidence="1">Dzin_1.0</strain>
    </source>
</reference>
<proteinExistence type="predicted"/>
<keyword evidence="2" id="KW-1185">Reference proteome</keyword>
<accession>A0A9D5BXF4</accession>
<reference evidence="1" key="1">
    <citation type="submission" date="2021-03" db="EMBL/GenBank/DDBJ databases">
        <authorList>
            <person name="Li Z."/>
            <person name="Yang C."/>
        </authorList>
    </citation>
    <scope>NUCLEOTIDE SEQUENCE</scope>
    <source>
        <strain evidence="1">Dzin_1.0</strain>
        <tissue evidence="1">Leaf</tissue>
    </source>
</reference>
<name>A0A9D5BXF4_9LILI</name>
<dbReference type="PANTHER" id="PTHR33321:SF3">
    <property type="entry name" value="OS05G0582000 PROTEIN"/>
    <property type="match status" value="1"/>
</dbReference>
<gene>
    <name evidence="1" type="ORF">J5N97_027738</name>
</gene>
<organism evidence="1 2">
    <name type="scientific">Dioscorea zingiberensis</name>
    <dbReference type="NCBI Taxonomy" id="325984"/>
    <lineage>
        <taxon>Eukaryota</taxon>
        <taxon>Viridiplantae</taxon>
        <taxon>Streptophyta</taxon>
        <taxon>Embryophyta</taxon>
        <taxon>Tracheophyta</taxon>
        <taxon>Spermatophyta</taxon>
        <taxon>Magnoliopsida</taxon>
        <taxon>Liliopsida</taxon>
        <taxon>Dioscoreales</taxon>
        <taxon>Dioscoreaceae</taxon>
        <taxon>Dioscorea</taxon>
    </lineage>
</organism>
<sequence>MDQPLLPHLITTTTEQQQEEAHVDLRVLTRISLVFALAMVSIWANYEASKGFEIKVMNMATDTELGCQYNLMFVSNGRAERMVLNASEFIESVLYQDASFQRKRVSSVTILMSEDHTLMNNNVSVSLSHEGNGYSDFVIRLSAGIMAETDNKHAAMAMAVHWGMAQVWLFNEPEFLREDMVQCLSLLAGYATDDKFNCLKFRGQGSWQT</sequence>
<dbReference type="AlphaFoldDB" id="A0A9D5BXF4"/>
<evidence type="ECO:0000313" key="2">
    <source>
        <dbReference type="Proteomes" id="UP001085076"/>
    </source>
</evidence>
<comment type="caution">
    <text evidence="1">The sequence shown here is derived from an EMBL/GenBank/DDBJ whole genome shotgun (WGS) entry which is preliminary data.</text>
</comment>
<protein>
    <submittedName>
        <fullName evidence="1">Uncharacterized protein</fullName>
    </submittedName>
</protein>
<dbReference type="InterPro" id="IPR007541">
    <property type="entry name" value="Uncharacterised_BSP"/>
</dbReference>
<dbReference type="OrthoDB" id="1924946at2759"/>
<dbReference type="EMBL" id="JAGGNH010000009">
    <property type="protein sequence ID" value="KAJ0962616.1"/>
    <property type="molecule type" value="Genomic_DNA"/>
</dbReference>
<dbReference type="Proteomes" id="UP001085076">
    <property type="component" value="Miscellaneous, Linkage group lg09"/>
</dbReference>
<dbReference type="PANTHER" id="PTHR33321">
    <property type="match status" value="1"/>
</dbReference>
<dbReference type="Pfam" id="PF04450">
    <property type="entry name" value="BSP"/>
    <property type="match status" value="1"/>
</dbReference>